<dbReference type="EMBL" id="CAJJDN010000176">
    <property type="protein sequence ID" value="CAD8127358.1"/>
    <property type="molecule type" value="Genomic_DNA"/>
</dbReference>
<evidence type="ECO:0000313" key="2">
    <source>
        <dbReference type="EMBL" id="CAD8127359.1"/>
    </source>
</evidence>
<comment type="caution">
    <text evidence="2">The sequence shown here is derived from an EMBL/GenBank/DDBJ whole genome shotgun (WGS) entry which is preliminary data.</text>
</comment>
<protein>
    <submittedName>
        <fullName evidence="2">Uncharacterized protein</fullName>
    </submittedName>
</protein>
<sequence length="163" mass="19573">MHKDFIQITQIRFYYYKLFKNQISKINRLEPWLQIKKIILYYQAINVLQERFSFKNGVLDKANFIINHSDYWSTLNKLKQKSYNISESNDANIVIACINMIANPQYIKKLKGHTDRINCIVLPSVNEEIVVSSNQRLHIKIVYKQIRQQINYYLLELIKQFQL</sequence>
<evidence type="ECO:0000313" key="1">
    <source>
        <dbReference type="EMBL" id="CAD8127358.1"/>
    </source>
</evidence>
<evidence type="ECO:0000313" key="3">
    <source>
        <dbReference type="Proteomes" id="UP000692954"/>
    </source>
</evidence>
<reference evidence="2" key="1">
    <citation type="submission" date="2021-01" db="EMBL/GenBank/DDBJ databases">
        <authorList>
            <consortium name="Genoscope - CEA"/>
            <person name="William W."/>
        </authorList>
    </citation>
    <scope>NUCLEOTIDE SEQUENCE</scope>
</reference>
<gene>
    <name evidence="1" type="ORF">PSON_ATCC_30995.1.T1760007</name>
    <name evidence="2" type="ORF">PSON_ATCC_30995.1.T1760008</name>
</gene>
<dbReference type="AlphaFoldDB" id="A0A8S1RJZ9"/>
<proteinExistence type="predicted"/>
<keyword evidence="3" id="KW-1185">Reference proteome</keyword>
<organism evidence="2 3">
    <name type="scientific">Paramecium sonneborni</name>
    <dbReference type="NCBI Taxonomy" id="65129"/>
    <lineage>
        <taxon>Eukaryota</taxon>
        <taxon>Sar</taxon>
        <taxon>Alveolata</taxon>
        <taxon>Ciliophora</taxon>
        <taxon>Intramacronucleata</taxon>
        <taxon>Oligohymenophorea</taxon>
        <taxon>Peniculida</taxon>
        <taxon>Parameciidae</taxon>
        <taxon>Paramecium</taxon>
    </lineage>
</organism>
<dbReference type="Proteomes" id="UP000692954">
    <property type="component" value="Unassembled WGS sequence"/>
</dbReference>
<name>A0A8S1RJZ9_9CILI</name>
<dbReference type="EMBL" id="CAJJDN010000176">
    <property type="protein sequence ID" value="CAD8127359.1"/>
    <property type="molecule type" value="Genomic_DNA"/>
</dbReference>
<accession>A0A8S1RJZ9</accession>